<comment type="caution">
    <text evidence="10">The sequence shown here is derived from an EMBL/GenBank/DDBJ whole genome shotgun (WGS) entry which is preliminary data.</text>
</comment>
<evidence type="ECO:0000313" key="10">
    <source>
        <dbReference type="EMBL" id="EFA89612.1"/>
    </source>
</evidence>
<feature type="coiled-coil region" evidence="7">
    <location>
        <begin position="410"/>
        <end position="463"/>
    </location>
</feature>
<dbReference type="InterPro" id="IPR004176">
    <property type="entry name" value="Clp_R_N"/>
</dbReference>
<dbReference type="RefSeq" id="WP_004825752.1">
    <property type="nucleotide sequence ID" value="NZ_ADDO01000061.1"/>
</dbReference>
<evidence type="ECO:0000259" key="8">
    <source>
        <dbReference type="PROSITE" id="PS50151"/>
    </source>
</evidence>
<sequence>MSMFGRFSEKAQKAILFAQAEARDERHSYIGSEHILLGIIKEGTDAGAQILDKLGIDYQKAKKATLDIVATGQGPTVASVSYTPRTKRIFELSFDVAKELGNRYVGTEHLLLGILREGQGVAILVLKRLGIDIINLENDILNNLDEYEEENEENPSQESLNKFTIDLSKKAQEGKIDPIIGREKEIKRVIQVLSRRTKNNPVLIGEPGVGKTAIAEGLALKIFKGDVPQIMADKKIMTLDVSALIAGSKYRGDFEERLKNVVKEAENNKNIILFIDEMHVIIGAGAAEGAMDASNILKPMLTRGVIQIIGATTISEYRKHIEKDPAFERRLMPITVEEPNVEDSIKILMGIKDKYEDHHNVTIGEDAVSAAVKLSDRYLNDRFLPDKAIDLIDEAASKLKIESYKTPDFEKKYKEELKKVEDDKNMAVRNQDFELAASLRDKEKVIEREYKEALEDFKKEESKKRVEVDLIANIVSEWSKVPVTNLTEKETERLKTLDEDLKKKVKGQDQAIDVLARAVKRARIGLKTPNKPIGSFIFVGPTGVGKTFLTKTLAEELFGSPENMIRIDMSEYMEKYTVSRLVGSPPGYVGYDEGGQLTEAVRTKPYSVILFDEIEKAHPDVFNILLQILDEGRLTDAQGRTVNFKDTVIVMTSNVGANSLVKNNTLGFSLNKEEEKKNEYQKMKDIISRELKNTFRPEFLNRIDETVVFKELSKKEIKNIVGLQLEDLNLRLETMGIKATFTDKLINHIVEKGYDKKYGARPLQRTIRNLLEDEIADRYLDGKIKEGSLINIDFKNKLIIENVEELEDLKKDKKDEKENSIQVQ</sequence>
<dbReference type="SMART" id="SM01086">
    <property type="entry name" value="ClpB_D2-small"/>
    <property type="match status" value="1"/>
</dbReference>
<dbReference type="Pfam" id="PF02861">
    <property type="entry name" value="Clp_N"/>
    <property type="match status" value="1"/>
</dbReference>
<dbReference type="SUPFAM" id="SSF81923">
    <property type="entry name" value="Double Clp-N motif"/>
    <property type="match status" value="1"/>
</dbReference>
<feature type="coiled-coil region" evidence="7">
    <location>
        <begin position="796"/>
        <end position="823"/>
    </location>
</feature>
<evidence type="ECO:0000256" key="7">
    <source>
        <dbReference type="SAM" id="Coils"/>
    </source>
</evidence>
<dbReference type="InterPro" id="IPR028299">
    <property type="entry name" value="ClpA/B_CS2"/>
</dbReference>
<comment type="similarity">
    <text evidence="6">Belongs to the ClpA/ClpB family.</text>
</comment>
<evidence type="ECO:0000313" key="11">
    <source>
        <dbReference type="Proteomes" id="UP000005711"/>
    </source>
</evidence>
<evidence type="ECO:0000256" key="4">
    <source>
        <dbReference type="ARBA" id="ARBA00023186"/>
    </source>
</evidence>
<evidence type="ECO:0000256" key="5">
    <source>
        <dbReference type="PROSITE-ProRule" id="PRU01251"/>
    </source>
</evidence>
<dbReference type="GO" id="GO:0016887">
    <property type="term" value="F:ATP hydrolysis activity"/>
    <property type="evidence" value="ECO:0007669"/>
    <property type="project" value="InterPro"/>
</dbReference>
<dbReference type="InterPro" id="IPR041546">
    <property type="entry name" value="ClpA/ClpB_AAA_lid"/>
</dbReference>
<evidence type="ECO:0000256" key="6">
    <source>
        <dbReference type="RuleBase" id="RU004432"/>
    </source>
</evidence>
<name>D1VV09_9FIRM</name>
<dbReference type="InterPro" id="IPR036628">
    <property type="entry name" value="Clp_N_dom_sf"/>
</dbReference>
<dbReference type="PANTHER" id="PTHR11638">
    <property type="entry name" value="ATP-DEPENDENT CLP PROTEASE"/>
    <property type="match status" value="1"/>
</dbReference>
<dbReference type="InterPro" id="IPR003959">
    <property type="entry name" value="ATPase_AAA_core"/>
</dbReference>
<keyword evidence="3 6" id="KW-0067">ATP-binding</keyword>
<protein>
    <submittedName>
        <fullName evidence="10">ATPase family associated with various cellular activities (AAA)</fullName>
    </submittedName>
</protein>
<dbReference type="InterPro" id="IPR018368">
    <property type="entry name" value="ClpA/B_CS1"/>
</dbReference>
<feature type="domain" description="UVR" evidence="8">
    <location>
        <begin position="414"/>
        <end position="449"/>
    </location>
</feature>
<dbReference type="GO" id="GO:0005737">
    <property type="term" value="C:cytoplasm"/>
    <property type="evidence" value="ECO:0007669"/>
    <property type="project" value="TreeGrafter"/>
</dbReference>
<keyword evidence="4 6" id="KW-0143">Chaperone</keyword>
<dbReference type="Pfam" id="PF07724">
    <property type="entry name" value="AAA_2"/>
    <property type="match status" value="1"/>
</dbReference>
<dbReference type="InterPro" id="IPR027417">
    <property type="entry name" value="P-loop_NTPase"/>
</dbReference>
<dbReference type="Gene3D" id="3.40.50.300">
    <property type="entry name" value="P-loop containing nucleotide triphosphate hydrolases"/>
    <property type="match status" value="2"/>
</dbReference>
<organism evidence="10 11">
    <name type="scientific">Peptoniphilus lacrimalis 315-B</name>
    <dbReference type="NCBI Taxonomy" id="596330"/>
    <lineage>
        <taxon>Bacteria</taxon>
        <taxon>Bacillati</taxon>
        <taxon>Bacillota</taxon>
        <taxon>Tissierellia</taxon>
        <taxon>Tissierellales</taxon>
        <taxon>Peptoniphilaceae</taxon>
        <taxon>Peptoniphilus</taxon>
    </lineage>
</organism>
<keyword evidence="2 6" id="KW-0547">Nucleotide-binding</keyword>
<dbReference type="PROSITE" id="PS51903">
    <property type="entry name" value="CLP_R"/>
    <property type="match status" value="1"/>
</dbReference>
<dbReference type="EMBL" id="ADDO01000061">
    <property type="protein sequence ID" value="EFA89612.1"/>
    <property type="molecule type" value="Genomic_DNA"/>
</dbReference>
<dbReference type="InterPro" id="IPR001943">
    <property type="entry name" value="UVR_dom"/>
</dbReference>
<keyword evidence="11" id="KW-1185">Reference proteome</keyword>
<dbReference type="Gene3D" id="1.10.8.60">
    <property type="match status" value="2"/>
</dbReference>
<dbReference type="FunFam" id="3.40.50.300:FF:000025">
    <property type="entry name" value="ATP-dependent Clp protease subunit"/>
    <property type="match status" value="1"/>
</dbReference>
<dbReference type="GO" id="GO:0005524">
    <property type="term" value="F:ATP binding"/>
    <property type="evidence" value="ECO:0007669"/>
    <property type="project" value="UniProtKB-KW"/>
</dbReference>
<dbReference type="Pfam" id="PF17871">
    <property type="entry name" value="AAA_lid_9"/>
    <property type="match status" value="1"/>
</dbReference>
<evidence type="ECO:0000256" key="3">
    <source>
        <dbReference type="ARBA" id="ARBA00022840"/>
    </source>
</evidence>
<dbReference type="PROSITE" id="PS00870">
    <property type="entry name" value="CLPAB_1"/>
    <property type="match status" value="1"/>
</dbReference>
<proteinExistence type="inferred from homology"/>
<dbReference type="FunFam" id="3.40.50.300:FF:000010">
    <property type="entry name" value="Chaperone clpB 1, putative"/>
    <property type="match status" value="1"/>
</dbReference>
<gene>
    <name evidence="10" type="primary">clpC</name>
    <name evidence="10" type="ORF">HMPREF0628_0010</name>
</gene>
<dbReference type="InterPro" id="IPR001270">
    <property type="entry name" value="ClpA/B"/>
</dbReference>
<dbReference type="CDD" id="cd19499">
    <property type="entry name" value="RecA-like_ClpB_Hsp104-like"/>
    <property type="match status" value="1"/>
</dbReference>
<dbReference type="InterPro" id="IPR003593">
    <property type="entry name" value="AAA+_ATPase"/>
</dbReference>
<accession>D1VV09</accession>
<dbReference type="Proteomes" id="UP000005711">
    <property type="component" value="Unassembled WGS sequence"/>
</dbReference>
<reference evidence="10 11" key="1">
    <citation type="submission" date="2009-12" db="EMBL/GenBank/DDBJ databases">
        <title>Genome Sequence of Peptoniphilus lacrimalis 315-B.</title>
        <authorList>
            <person name="Durkin A.S."/>
            <person name="Madupu R."/>
            <person name="Torralba M."/>
            <person name="Methe B."/>
            <person name="Sutton G."/>
            <person name="Strausberg R.L."/>
            <person name="Nelson K.E."/>
        </authorList>
    </citation>
    <scope>NUCLEOTIDE SEQUENCE [LARGE SCALE GENOMIC DNA]</scope>
    <source>
        <strain evidence="10 11">315-B</strain>
    </source>
</reference>
<dbReference type="eggNOG" id="COG0542">
    <property type="taxonomic scope" value="Bacteria"/>
</dbReference>
<keyword evidence="7" id="KW-0175">Coiled coil</keyword>
<dbReference type="Gene3D" id="1.10.1780.10">
    <property type="entry name" value="Clp, N-terminal domain"/>
    <property type="match status" value="1"/>
</dbReference>
<dbReference type="PANTHER" id="PTHR11638:SF18">
    <property type="entry name" value="HEAT SHOCK PROTEIN 104"/>
    <property type="match status" value="1"/>
</dbReference>
<feature type="domain" description="Clp R" evidence="9">
    <location>
        <begin position="4"/>
        <end position="146"/>
    </location>
</feature>
<dbReference type="PROSITE" id="PS00871">
    <property type="entry name" value="CLPAB_2"/>
    <property type="match status" value="1"/>
</dbReference>
<dbReference type="SUPFAM" id="SSF52540">
    <property type="entry name" value="P-loop containing nucleoside triphosphate hydrolases"/>
    <property type="match status" value="2"/>
</dbReference>
<dbReference type="InterPro" id="IPR019489">
    <property type="entry name" value="Clp_ATPase_C"/>
</dbReference>
<dbReference type="SMART" id="SM00382">
    <property type="entry name" value="AAA"/>
    <property type="match status" value="2"/>
</dbReference>
<dbReference type="Pfam" id="PF10431">
    <property type="entry name" value="ClpB_D2-small"/>
    <property type="match status" value="1"/>
</dbReference>
<dbReference type="Gene3D" id="4.10.860.10">
    <property type="entry name" value="UVR domain"/>
    <property type="match status" value="1"/>
</dbReference>
<dbReference type="Pfam" id="PF00004">
    <property type="entry name" value="AAA"/>
    <property type="match status" value="1"/>
</dbReference>
<evidence type="ECO:0000256" key="2">
    <source>
        <dbReference type="ARBA" id="ARBA00022741"/>
    </source>
</evidence>
<dbReference type="PRINTS" id="PR00300">
    <property type="entry name" value="CLPPROTEASEA"/>
</dbReference>
<dbReference type="AlphaFoldDB" id="D1VV09"/>
<dbReference type="CDD" id="cd00009">
    <property type="entry name" value="AAA"/>
    <property type="match status" value="1"/>
</dbReference>
<evidence type="ECO:0000256" key="1">
    <source>
        <dbReference type="ARBA" id="ARBA00022737"/>
    </source>
</evidence>
<evidence type="ECO:0000259" key="9">
    <source>
        <dbReference type="PROSITE" id="PS51903"/>
    </source>
</evidence>
<dbReference type="InterPro" id="IPR050130">
    <property type="entry name" value="ClpA_ClpB"/>
</dbReference>
<dbReference type="GO" id="GO:0034605">
    <property type="term" value="P:cellular response to heat"/>
    <property type="evidence" value="ECO:0007669"/>
    <property type="project" value="TreeGrafter"/>
</dbReference>
<keyword evidence="1 5" id="KW-0677">Repeat</keyword>
<dbReference type="PROSITE" id="PS50151">
    <property type="entry name" value="UVR"/>
    <property type="match status" value="1"/>
</dbReference>